<dbReference type="PANTHER" id="PTHR31793:SF4">
    <property type="entry name" value="OS02G0659700 PROTEIN"/>
    <property type="match status" value="1"/>
</dbReference>
<organism evidence="2">
    <name type="scientific">Oryza nivara</name>
    <name type="common">Indian wild rice</name>
    <name type="synonym">Oryza sativa f. spontanea</name>
    <dbReference type="NCBI Taxonomy" id="4536"/>
    <lineage>
        <taxon>Eukaryota</taxon>
        <taxon>Viridiplantae</taxon>
        <taxon>Streptophyta</taxon>
        <taxon>Embryophyta</taxon>
        <taxon>Tracheophyta</taxon>
        <taxon>Spermatophyta</taxon>
        <taxon>Magnoliopsida</taxon>
        <taxon>Liliopsida</taxon>
        <taxon>Poales</taxon>
        <taxon>Poaceae</taxon>
        <taxon>BOP clade</taxon>
        <taxon>Oryzoideae</taxon>
        <taxon>Oryzeae</taxon>
        <taxon>Oryzinae</taxon>
        <taxon>Oryza</taxon>
    </lineage>
</organism>
<dbReference type="CDD" id="cd00586">
    <property type="entry name" value="4HBT"/>
    <property type="match status" value="1"/>
</dbReference>
<name>A0A0E0GAQ7_ORYNI</name>
<dbReference type="eggNOG" id="ENOG502RYRP">
    <property type="taxonomic scope" value="Eukaryota"/>
</dbReference>
<dbReference type="GO" id="GO:0016297">
    <property type="term" value="F:fatty acyl-[ACP] hydrolase activity"/>
    <property type="evidence" value="ECO:0007669"/>
    <property type="project" value="TreeGrafter"/>
</dbReference>
<proteinExistence type="predicted"/>
<dbReference type="SUPFAM" id="SSF54637">
    <property type="entry name" value="Thioesterase/thiol ester dehydrase-isomerase"/>
    <property type="match status" value="1"/>
</dbReference>
<dbReference type="Gramene" id="ONIVA02G29240.1">
    <property type="protein sequence ID" value="ONIVA02G29240.1"/>
    <property type="gene ID" value="ONIVA02G29240"/>
</dbReference>
<reference evidence="2" key="1">
    <citation type="submission" date="2015-04" db="UniProtKB">
        <authorList>
            <consortium name="EnsemblPlants"/>
        </authorList>
    </citation>
    <scope>IDENTIFICATION</scope>
    <source>
        <strain evidence="2">SL10</strain>
    </source>
</reference>
<sequence>MQQPSVSLAPNTSCHPQHAGSAAGSSRRSHGHLGVLLHVGHSDGRRAGALYAATNLRSLEAIPATGPTLRSLEEAIAAPNLLSHEAVISANNTYQDAKPRARKFFELEMTVQDCDLDQYGVVNNTVYPSYIERVVAPMNVPMNELTITLIIKSLTCMCSTRGVDIRPWNEQNLDSRGEKFVVRLSLGRIKGARIYAEQYIERLPDRKLVVESTATIICLNRKHRPTRVWPELSSKLLDYFSSQED</sequence>
<dbReference type="InterPro" id="IPR050563">
    <property type="entry name" value="4-hydroxybenzoyl-CoA_TE"/>
</dbReference>
<protein>
    <recommendedName>
        <fullName evidence="4">Thioesterase domain-containing protein</fullName>
    </recommendedName>
</protein>
<evidence type="ECO:0008006" key="4">
    <source>
        <dbReference type="Google" id="ProtNLM"/>
    </source>
</evidence>
<dbReference type="GO" id="GO:0009507">
    <property type="term" value="C:chloroplast"/>
    <property type="evidence" value="ECO:0007669"/>
    <property type="project" value="TreeGrafter"/>
</dbReference>
<dbReference type="EnsemblPlants" id="ONIVA02G29240.1">
    <property type="protein sequence ID" value="ONIVA02G29240.1"/>
    <property type="gene ID" value="ONIVA02G29240"/>
</dbReference>
<keyword evidence="3" id="KW-1185">Reference proteome</keyword>
<dbReference type="Gene3D" id="3.10.129.10">
    <property type="entry name" value="Hotdog Thioesterase"/>
    <property type="match status" value="2"/>
</dbReference>
<dbReference type="AlphaFoldDB" id="A0A0E0GAQ7"/>
<feature type="region of interest" description="Disordered" evidence="1">
    <location>
        <begin position="1"/>
        <end position="28"/>
    </location>
</feature>
<feature type="compositionally biased region" description="Polar residues" evidence="1">
    <location>
        <begin position="1"/>
        <end position="15"/>
    </location>
</feature>
<feature type="compositionally biased region" description="Low complexity" evidence="1">
    <location>
        <begin position="18"/>
        <end position="28"/>
    </location>
</feature>
<evidence type="ECO:0000313" key="2">
    <source>
        <dbReference type="EnsemblPlants" id="ONIVA02G29240.1"/>
    </source>
</evidence>
<evidence type="ECO:0000256" key="1">
    <source>
        <dbReference type="SAM" id="MobiDB-lite"/>
    </source>
</evidence>
<reference evidence="2" key="2">
    <citation type="submission" date="2018-04" db="EMBL/GenBank/DDBJ databases">
        <title>OnivRS2 (Oryza nivara Reference Sequence Version 2).</title>
        <authorList>
            <person name="Zhang J."/>
            <person name="Kudrna D."/>
            <person name="Lee S."/>
            <person name="Talag J."/>
            <person name="Rajasekar S."/>
            <person name="Welchert J."/>
            <person name="Hsing Y.-I."/>
            <person name="Wing R.A."/>
        </authorList>
    </citation>
    <scope>NUCLEOTIDE SEQUENCE [LARGE SCALE GENOMIC DNA]</scope>
    <source>
        <strain evidence="2">SL10</strain>
    </source>
</reference>
<dbReference type="Proteomes" id="UP000006591">
    <property type="component" value="Chromosome 2"/>
</dbReference>
<evidence type="ECO:0000313" key="3">
    <source>
        <dbReference type="Proteomes" id="UP000006591"/>
    </source>
</evidence>
<accession>A0A0E0GAQ7</accession>
<dbReference type="OMA" id="NTSCHHP"/>
<dbReference type="PANTHER" id="PTHR31793">
    <property type="entry name" value="4-HYDROXYBENZOYL-COA THIOESTERASE FAMILY MEMBER"/>
    <property type="match status" value="1"/>
</dbReference>
<dbReference type="HOGENOM" id="CLU_101141_1_0_1"/>
<dbReference type="InterPro" id="IPR029069">
    <property type="entry name" value="HotDog_dom_sf"/>
</dbReference>